<dbReference type="InterPro" id="IPR050832">
    <property type="entry name" value="Bact_Acetyltransf"/>
</dbReference>
<dbReference type="Gene3D" id="3.40.630.30">
    <property type="match status" value="1"/>
</dbReference>
<dbReference type="InterPro" id="IPR016181">
    <property type="entry name" value="Acyl_CoA_acyltransferase"/>
</dbReference>
<keyword evidence="5" id="KW-1185">Reference proteome</keyword>
<gene>
    <name evidence="4" type="ORF">SAMN04488558_11051</name>
</gene>
<keyword evidence="1 4" id="KW-0808">Transferase</keyword>
<dbReference type="InterPro" id="IPR000182">
    <property type="entry name" value="GNAT_dom"/>
</dbReference>
<accession>A0A1H9FWH5</accession>
<evidence type="ECO:0000313" key="5">
    <source>
        <dbReference type="Proteomes" id="UP000198833"/>
    </source>
</evidence>
<dbReference type="SUPFAM" id="SSF55729">
    <property type="entry name" value="Acyl-CoA N-acyltransferases (Nat)"/>
    <property type="match status" value="1"/>
</dbReference>
<dbReference type="CDD" id="cd04301">
    <property type="entry name" value="NAT_SF"/>
    <property type="match status" value="1"/>
</dbReference>
<sequence length="146" mass="16718">MNVSVSFGDQSPIYQDARSIRQTVFVKEQGIDPDIEWDQLDGESYHFVAYLDQTPVATCRLHLDANSSRAHLQRFAVKLEARQQSVGRALLTQMEAWAKDQGIDYIYLSAQQSALPFYLKSNYRQSKEPTFIEAGILHQNLYKSLT</sequence>
<dbReference type="PROSITE" id="PS51186">
    <property type="entry name" value="GNAT"/>
    <property type="match status" value="1"/>
</dbReference>
<evidence type="ECO:0000256" key="1">
    <source>
        <dbReference type="ARBA" id="ARBA00022679"/>
    </source>
</evidence>
<feature type="domain" description="N-acetyltransferase" evidence="3">
    <location>
        <begin position="1"/>
        <end position="146"/>
    </location>
</feature>
<dbReference type="OrthoDB" id="9796171at2"/>
<dbReference type="RefSeq" id="WP_092572513.1">
    <property type="nucleotide sequence ID" value="NZ_FOEN01000010.1"/>
</dbReference>
<evidence type="ECO:0000259" key="3">
    <source>
        <dbReference type="PROSITE" id="PS51186"/>
    </source>
</evidence>
<protein>
    <submittedName>
        <fullName evidence="4">Predicted N-acyltransferase, GNAT family</fullName>
    </submittedName>
</protein>
<dbReference type="Proteomes" id="UP000198833">
    <property type="component" value="Unassembled WGS sequence"/>
</dbReference>
<organism evidence="4 5">
    <name type="scientific">Ignavigranum ruoffiae</name>
    <dbReference type="NCBI Taxonomy" id="89093"/>
    <lineage>
        <taxon>Bacteria</taxon>
        <taxon>Bacillati</taxon>
        <taxon>Bacillota</taxon>
        <taxon>Bacilli</taxon>
        <taxon>Lactobacillales</taxon>
        <taxon>Aerococcaceae</taxon>
        <taxon>Ignavigranum</taxon>
    </lineage>
</organism>
<proteinExistence type="predicted"/>
<reference evidence="4 5" key="1">
    <citation type="submission" date="2016-10" db="EMBL/GenBank/DDBJ databases">
        <authorList>
            <person name="de Groot N.N."/>
        </authorList>
    </citation>
    <scope>NUCLEOTIDE SEQUENCE [LARGE SCALE GENOMIC DNA]</scope>
    <source>
        <strain evidence="4 5">DSM 15695</strain>
    </source>
</reference>
<dbReference type="STRING" id="89093.SAMN04488558_11051"/>
<dbReference type="Pfam" id="PF00583">
    <property type="entry name" value="Acetyltransf_1"/>
    <property type="match status" value="1"/>
</dbReference>
<evidence type="ECO:0000256" key="2">
    <source>
        <dbReference type="ARBA" id="ARBA00023315"/>
    </source>
</evidence>
<dbReference type="PANTHER" id="PTHR43877">
    <property type="entry name" value="AMINOALKYLPHOSPHONATE N-ACETYLTRANSFERASE-RELATED-RELATED"/>
    <property type="match status" value="1"/>
</dbReference>
<dbReference type="AlphaFoldDB" id="A0A1H9FWH5"/>
<dbReference type="EMBL" id="FOEN01000010">
    <property type="protein sequence ID" value="SEQ42265.1"/>
    <property type="molecule type" value="Genomic_DNA"/>
</dbReference>
<evidence type="ECO:0000313" key="4">
    <source>
        <dbReference type="EMBL" id="SEQ42265.1"/>
    </source>
</evidence>
<keyword evidence="2 4" id="KW-0012">Acyltransferase</keyword>
<name>A0A1H9FWH5_9LACT</name>
<dbReference type="GO" id="GO:0016747">
    <property type="term" value="F:acyltransferase activity, transferring groups other than amino-acyl groups"/>
    <property type="evidence" value="ECO:0007669"/>
    <property type="project" value="InterPro"/>
</dbReference>